<evidence type="ECO:0008006" key="4">
    <source>
        <dbReference type="Google" id="ProtNLM"/>
    </source>
</evidence>
<proteinExistence type="predicted"/>
<gene>
    <name evidence="2" type="ORF">PEVE_00016501</name>
</gene>
<evidence type="ECO:0000313" key="2">
    <source>
        <dbReference type="EMBL" id="CAH3015426.1"/>
    </source>
</evidence>
<feature type="region of interest" description="Disordered" evidence="1">
    <location>
        <begin position="89"/>
        <end position="109"/>
    </location>
</feature>
<name>A0ABN8LKB5_9CNID</name>
<reference evidence="2 3" key="1">
    <citation type="submission" date="2022-05" db="EMBL/GenBank/DDBJ databases">
        <authorList>
            <consortium name="Genoscope - CEA"/>
            <person name="William W."/>
        </authorList>
    </citation>
    <scope>NUCLEOTIDE SEQUENCE [LARGE SCALE GENOMIC DNA]</scope>
</reference>
<keyword evidence="3" id="KW-1185">Reference proteome</keyword>
<organism evidence="2 3">
    <name type="scientific">Porites evermanni</name>
    <dbReference type="NCBI Taxonomy" id="104178"/>
    <lineage>
        <taxon>Eukaryota</taxon>
        <taxon>Metazoa</taxon>
        <taxon>Cnidaria</taxon>
        <taxon>Anthozoa</taxon>
        <taxon>Hexacorallia</taxon>
        <taxon>Scleractinia</taxon>
        <taxon>Fungiina</taxon>
        <taxon>Poritidae</taxon>
        <taxon>Porites</taxon>
    </lineage>
</organism>
<evidence type="ECO:0000256" key="1">
    <source>
        <dbReference type="SAM" id="MobiDB-lite"/>
    </source>
</evidence>
<dbReference type="EMBL" id="CALNXI010000023">
    <property type="protein sequence ID" value="CAH3015426.1"/>
    <property type="molecule type" value="Genomic_DNA"/>
</dbReference>
<sequence>MQSAYRKYHSTETALIRIVNDIQRALDDQCESSLDVITAHYLNAMMYADDCQLYIIVRQSNRATALKDLTLCIEDIMSWNVSNMLKCNPKKTDPSQSLHQSSRMTYPLR</sequence>
<comment type="caution">
    <text evidence="2">The sequence shown here is derived from an EMBL/GenBank/DDBJ whole genome shotgun (WGS) entry which is preliminary data.</text>
</comment>
<accession>A0ABN8LKB5</accession>
<feature type="compositionally biased region" description="Polar residues" evidence="1">
    <location>
        <begin position="94"/>
        <end position="109"/>
    </location>
</feature>
<feature type="non-terminal residue" evidence="2">
    <location>
        <position position="109"/>
    </location>
</feature>
<protein>
    <recommendedName>
        <fullName evidence="4">Reverse transcriptase domain-containing protein</fullName>
    </recommendedName>
</protein>
<evidence type="ECO:0000313" key="3">
    <source>
        <dbReference type="Proteomes" id="UP001159427"/>
    </source>
</evidence>
<dbReference type="Proteomes" id="UP001159427">
    <property type="component" value="Unassembled WGS sequence"/>
</dbReference>